<dbReference type="EMBL" id="CADCVX010000117">
    <property type="protein sequence ID" value="CAA9490604.1"/>
    <property type="molecule type" value="Genomic_DNA"/>
</dbReference>
<dbReference type="AlphaFoldDB" id="A0A6J4S643"/>
<evidence type="ECO:0000313" key="2">
    <source>
        <dbReference type="EMBL" id="CAA9490604.1"/>
    </source>
</evidence>
<organism evidence="2">
    <name type="scientific">uncultured Sphingomonadaceae bacterium</name>
    <dbReference type="NCBI Taxonomy" id="169976"/>
    <lineage>
        <taxon>Bacteria</taxon>
        <taxon>Pseudomonadati</taxon>
        <taxon>Pseudomonadota</taxon>
        <taxon>Alphaproteobacteria</taxon>
        <taxon>Sphingomonadales</taxon>
        <taxon>Sphingomonadaceae</taxon>
        <taxon>environmental samples</taxon>
    </lineage>
</organism>
<protein>
    <submittedName>
        <fullName evidence="2">Transcriptional regulator</fullName>
    </submittedName>
</protein>
<feature type="region of interest" description="Disordered" evidence="1">
    <location>
        <begin position="1"/>
        <end position="42"/>
    </location>
</feature>
<sequence length="42" mass="4657">CAGSRPSPRSRPSSKRPAWARSRRPPKRSPSPRPRSAAAFSR</sequence>
<feature type="compositionally biased region" description="Low complexity" evidence="1">
    <location>
        <begin position="1"/>
        <end position="20"/>
    </location>
</feature>
<proteinExistence type="predicted"/>
<evidence type="ECO:0000256" key="1">
    <source>
        <dbReference type="SAM" id="MobiDB-lite"/>
    </source>
</evidence>
<name>A0A6J4S643_9SPHN</name>
<gene>
    <name evidence="2" type="ORF">AVDCRST_MAG91-519</name>
</gene>
<feature type="non-terminal residue" evidence="2">
    <location>
        <position position="1"/>
    </location>
</feature>
<feature type="non-terminal residue" evidence="2">
    <location>
        <position position="42"/>
    </location>
</feature>
<accession>A0A6J4S643</accession>
<reference evidence="2" key="1">
    <citation type="submission" date="2020-02" db="EMBL/GenBank/DDBJ databases">
        <authorList>
            <person name="Meier V. D."/>
        </authorList>
    </citation>
    <scope>NUCLEOTIDE SEQUENCE</scope>
    <source>
        <strain evidence="2">AVDCRST_MAG91</strain>
    </source>
</reference>